<evidence type="ECO:0000256" key="10">
    <source>
        <dbReference type="SAM" id="SignalP"/>
    </source>
</evidence>
<comment type="caution">
    <text evidence="11">The sequence shown here is derived from an EMBL/GenBank/DDBJ whole genome shotgun (WGS) entry which is preliminary data.</text>
</comment>
<dbReference type="PANTHER" id="PTHR24291:SF201">
    <property type="entry name" value="CYTOCHROME P450, FAMILY 4, SUBFAMILY B, POLYPEPTIDE 7"/>
    <property type="match status" value="1"/>
</dbReference>
<keyword evidence="4 8" id="KW-0479">Metal-binding</keyword>
<feature type="signal peptide" evidence="10">
    <location>
        <begin position="1"/>
        <end position="26"/>
    </location>
</feature>
<name>A0A9J6BCN6_POLVA</name>
<keyword evidence="10" id="KW-0732">Signal</keyword>
<dbReference type="GO" id="GO:0005506">
    <property type="term" value="F:iron ion binding"/>
    <property type="evidence" value="ECO:0007669"/>
    <property type="project" value="InterPro"/>
</dbReference>
<dbReference type="InterPro" id="IPR050196">
    <property type="entry name" value="Cytochrome_P450_Monoox"/>
</dbReference>
<feature type="binding site" description="axial binding residue" evidence="8">
    <location>
        <position position="412"/>
    </location>
    <ligand>
        <name>heme</name>
        <dbReference type="ChEBI" id="CHEBI:30413"/>
    </ligand>
    <ligandPart>
        <name>Fe</name>
        <dbReference type="ChEBI" id="CHEBI:18248"/>
    </ligandPart>
</feature>
<keyword evidence="12" id="KW-1185">Reference proteome</keyword>
<keyword evidence="7 9" id="KW-0503">Monooxygenase</keyword>
<dbReference type="Proteomes" id="UP001107558">
    <property type="component" value="Chromosome 4"/>
</dbReference>
<dbReference type="Pfam" id="PF00067">
    <property type="entry name" value="p450"/>
    <property type="match status" value="1"/>
</dbReference>
<evidence type="ECO:0000256" key="9">
    <source>
        <dbReference type="RuleBase" id="RU000461"/>
    </source>
</evidence>
<dbReference type="AlphaFoldDB" id="A0A9J6BCN6"/>
<evidence type="ECO:0000256" key="6">
    <source>
        <dbReference type="ARBA" id="ARBA00023004"/>
    </source>
</evidence>
<organism evidence="11 12">
    <name type="scientific">Polypedilum vanderplanki</name>
    <name type="common">Sleeping chironomid midge</name>
    <dbReference type="NCBI Taxonomy" id="319348"/>
    <lineage>
        <taxon>Eukaryota</taxon>
        <taxon>Metazoa</taxon>
        <taxon>Ecdysozoa</taxon>
        <taxon>Arthropoda</taxon>
        <taxon>Hexapoda</taxon>
        <taxon>Insecta</taxon>
        <taxon>Pterygota</taxon>
        <taxon>Neoptera</taxon>
        <taxon>Endopterygota</taxon>
        <taxon>Diptera</taxon>
        <taxon>Nematocera</taxon>
        <taxon>Chironomoidea</taxon>
        <taxon>Chironomidae</taxon>
        <taxon>Chironominae</taxon>
        <taxon>Polypedilum</taxon>
        <taxon>Polypedilum</taxon>
    </lineage>
</organism>
<dbReference type="PROSITE" id="PS00086">
    <property type="entry name" value="CYTOCHROME_P450"/>
    <property type="match status" value="1"/>
</dbReference>
<dbReference type="PRINTS" id="PR00463">
    <property type="entry name" value="EP450I"/>
</dbReference>
<dbReference type="GO" id="GO:0004497">
    <property type="term" value="F:monooxygenase activity"/>
    <property type="evidence" value="ECO:0007669"/>
    <property type="project" value="UniProtKB-KW"/>
</dbReference>
<dbReference type="InterPro" id="IPR002401">
    <property type="entry name" value="Cyt_P450_E_grp-I"/>
</dbReference>
<evidence type="ECO:0000313" key="12">
    <source>
        <dbReference type="Proteomes" id="UP001107558"/>
    </source>
</evidence>
<dbReference type="InterPro" id="IPR001128">
    <property type="entry name" value="Cyt_P450"/>
</dbReference>
<keyword evidence="6 8" id="KW-0408">Iron</keyword>
<evidence type="ECO:0000256" key="8">
    <source>
        <dbReference type="PIRSR" id="PIRSR602401-1"/>
    </source>
</evidence>
<comment type="cofactor">
    <cofactor evidence="1 8">
        <name>heme</name>
        <dbReference type="ChEBI" id="CHEBI:30413"/>
    </cofactor>
</comment>
<dbReference type="InterPro" id="IPR036396">
    <property type="entry name" value="Cyt_P450_sf"/>
</dbReference>
<evidence type="ECO:0000313" key="11">
    <source>
        <dbReference type="EMBL" id="KAG5667407.1"/>
    </source>
</evidence>
<dbReference type="OrthoDB" id="1470350at2759"/>
<dbReference type="EMBL" id="JADBJN010000004">
    <property type="protein sequence ID" value="KAG5667407.1"/>
    <property type="molecule type" value="Genomic_DNA"/>
</dbReference>
<evidence type="ECO:0000256" key="4">
    <source>
        <dbReference type="ARBA" id="ARBA00022723"/>
    </source>
</evidence>
<keyword evidence="5 9" id="KW-0560">Oxidoreductase</keyword>
<dbReference type="GO" id="GO:0020037">
    <property type="term" value="F:heme binding"/>
    <property type="evidence" value="ECO:0007669"/>
    <property type="project" value="InterPro"/>
</dbReference>
<evidence type="ECO:0000256" key="1">
    <source>
        <dbReference type="ARBA" id="ARBA00001971"/>
    </source>
</evidence>
<gene>
    <name evidence="11" type="ORF">PVAND_015388</name>
</gene>
<dbReference type="Gene3D" id="1.10.630.10">
    <property type="entry name" value="Cytochrome P450"/>
    <property type="match status" value="1"/>
</dbReference>
<dbReference type="InterPro" id="IPR017972">
    <property type="entry name" value="Cyt_P450_CS"/>
</dbReference>
<evidence type="ECO:0000256" key="5">
    <source>
        <dbReference type="ARBA" id="ARBA00023002"/>
    </source>
</evidence>
<evidence type="ECO:0000256" key="7">
    <source>
        <dbReference type="ARBA" id="ARBA00023033"/>
    </source>
</evidence>
<dbReference type="PRINTS" id="PR00385">
    <property type="entry name" value="P450"/>
</dbReference>
<reference evidence="11" key="1">
    <citation type="submission" date="2021-03" db="EMBL/GenBank/DDBJ databases">
        <title>Chromosome level genome of the anhydrobiotic midge Polypedilum vanderplanki.</title>
        <authorList>
            <person name="Yoshida Y."/>
            <person name="Kikawada T."/>
            <person name="Gusev O."/>
        </authorList>
    </citation>
    <scope>NUCLEOTIDE SEQUENCE</scope>
    <source>
        <strain evidence="11">NIAS01</strain>
        <tissue evidence="11">Whole body or cell culture</tissue>
    </source>
</reference>
<evidence type="ECO:0000256" key="3">
    <source>
        <dbReference type="ARBA" id="ARBA00022617"/>
    </source>
</evidence>
<evidence type="ECO:0000256" key="2">
    <source>
        <dbReference type="ARBA" id="ARBA00010617"/>
    </source>
</evidence>
<evidence type="ECO:0008006" key="13">
    <source>
        <dbReference type="Google" id="ProtNLM"/>
    </source>
</evidence>
<keyword evidence="3 8" id="KW-0349">Heme</keyword>
<sequence>MELLFFVLVTILFWSIRELINYQVRASRLDFPTLWAIPFIGNFQLLQLVLSKQPLEDHQKIIEKFPNYFKCWFLNFRFLCPHSPEAVRKILKSEECLSRPVFAKIMFSGFSGDSYHEWINKRKFMNQIFYPSSLKNSIKAISAAADDFTCDLSKEINEGKEFDIYPSIARWTIKVHCLFLLGLDDNSINGIIERLDRLINIRNNITHFLILPQLSKLIMPSKFTAMENAKTDLINFTKSLFYNQKTNENATKFEKNYSKILHRDDFAQQIISMMDAGYETVALNLTNVLLFLSKHQKIQEKIYEEIQGIKDEISLESLSKFELIERVIKETLRIAPPLPYLPREVHKTFELEPGKFVEKGTIILIPNYGVHRLNSVYGDEADKFNPDNFLKENLSKRPISSSFQFSHGKRMCIGHRYAMIVMKIFLIKLIKNYKFESDENDLKFTAKVTLEVEGSKTIKAYLR</sequence>
<dbReference type="PANTHER" id="PTHR24291">
    <property type="entry name" value="CYTOCHROME P450 FAMILY 4"/>
    <property type="match status" value="1"/>
</dbReference>
<accession>A0A9J6BCN6</accession>
<dbReference type="GO" id="GO:0016705">
    <property type="term" value="F:oxidoreductase activity, acting on paired donors, with incorporation or reduction of molecular oxygen"/>
    <property type="evidence" value="ECO:0007669"/>
    <property type="project" value="InterPro"/>
</dbReference>
<dbReference type="SUPFAM" id="SSF48264">
    <property type="entry name" value="Cytochrome P450"/>
    <property type="match status" value="1"/>
</dbReference>
<protein>
    <recommendedName>
        <fullName evidence="13">Cytochrome P450</fullName>
    </recommendedName>
</protein>
<proteinExistence type="inferred from homology"/>
<comment type="similarity">
    <text evidence="2 9">Belongs to the cytochrome P450 family.</text>
</comment>
<feature type="chain" id="PRO_5039905580" description="Cytochrome P450" evidence="10">
    <location>
        <begin position="27"/>
        <end position="463"/>
    </location>
</feature>